<keyword evidence="2" id="KW-0614">Plasmid</keyword>
<reference evidence="2" key="1">
    <citation type="submission" date="2023-06" db="EMBL/GenBank/DDBJ databases">
        <title>Vibrio parahaemolyticus become highly virulent by producing novel Tc toxins.</title>
        <authorList>
            <person name="Yang F."/>
            <person name="You Y."/>
            <person name="Lai Q."/>
            <person name="Xu L."/>
            <person name="Li F."/>
        </authorList>
    </citation>
    <scope>NUCLEOTIDE SEQUENCE</scope>
    <source>
        <strain evidence="2">Vp-HL-202005</strain>
        <plasmid evidence="2">pHLB</plasmid>
    </source>
</reference>
<evidence type="ECO:0000256" key="1">
    <source>
        <dbReference type="SAM" id="Phobius"/>
    </source>
</evidence>
<keyword evidence="1" id="KW-0472">Membrane</keyword>
<keyword evidence="1" id="KW-0812">Transmembrane</keyword>
<gene>
    <name evidence="2" type="ORF">O1Q84_26950</name>
</gene>
<proteinExistence type="predicted"/>
<dbReference type="Proteomes" id="UP001156560">
    <property type="component" value="Plasmid pHLB"/>
</dbReference>
<name>A0AA47JMZ3_VIBPH</name>
<dbReference type="EMBL" id="CP114197">
    <property type="protein sequence ID" value="WAT93826.1"/>
    <property type="molecule type" value="Genomic_DNA"/>
</dbReference>
<organism evidence="2 3">
    <name type="scientific">Vibrio parahaemolyticus</name>
    <dbReference type="NCBI Taxonomy" id="670"/>
    <lineage>
        <taxon>Bacteria</taxon>
        <taxon>Pseudomonadati</taxon>
        <taxon>Pseudomonadota</taxon>
        <taxon>Gammaproteobacteria</taxon>
        <taxon>Vibrionales</taxon>
        <taxon>Vibrionaceae</taxon>
        <taxon>Vibrio</taxon>
    </lineage>
</organism>
<dbReference type="AlphaFoldDB" id="A0AA47JMZ3"/>
<geneLocation type="plasmid" evidence="2 3">
    <name>pHLB</name>
</geneLocation>
<sequence>MSEGFPYPTLTKQLTLVELEEMREELLALGEALKLVPSEFDASFQQKINRVLDITSEVEHHSKQLRAGIEQSQQAFSDSLIQEMRKRHEQQLGAIDKCISDKLSGYIPVNKRFFFIALFVNALFVGSLLGAVFYLLAFRL</sequence>
<evidence type="ECO:0000313" key="3">
    <source>
        <dbReference type="Proteomes" id="UP001156560"/>
    </source>
</evidence>
<feature type="transmembrane region" description="Helical" evidence="1">
    <location>
        <begin position="113"/>
        <end position="137"/>
    </location>
</feature>
<dbReference type="RefSeq" id="WP_077202339.1">
    <property type="nucleotide sequence ID" value="NZ_CP114197.1"/>
</dbReference>
<evidence type="ECO:0000313" key="2">
    <source>
        <dbReference type="EMBL" id="WAT93826.1"/>
    </source>
</evidence>
<keyword evidence="1" id="KW-1133">Transmembrane helix</keyword>
<protein>
    <submittedName>
        <fullName evidence="2">Uncharacterized protein</fullName>
    </submittedName>
</protein>
<accession>A0AA47JMZ3</accession>